<dbReference type="SMART" id="SM00327">
    <property type="entry name" value="VWA"/>
    <property type="match status" value="1"/>
</dbReference>
<feature type="region of interest" description="Disordered" evidence="1">
    <location>
        <begin position="116"/>
        <end position="154"/>
    </location>
</feature>
<evidence type="ECO:0000313" key="3">
    <source>
        <dbReference type="EMBL" id="WDR04970.1"/>
    </source>
</evidence>
<name>A0ABY7YUD6_9HYPH</name>
<organism evidence="3 4">
    <name type="scientific">Devosia rhodophyticola</name>
    <dbReference type="NCBI Taxonomy" id="3026423"/>
    <lineage>
        <taxon>Bacteria</taxon>
        <taxon>Pseudomonadati</taxon>
        <taxon>Pseudomonadota</taxon>
        <taxon>Alphaproteobacteria</taxon>
        <taxon>Hyphomicrobiales</taxon>
        <taxon>Devosiaceae</taxon>
        <taxon>Devosia</taxon>
    </lineage>
</organism>
<proteinExistence type="predicted"/>
<feature type="compositionally biased region" description="Low complexity" evidence="1">
    <location>
        <begin position="136"/>
        <end position="151"/>
    </location>
</feature>
<evidence type="ECO:0000313" key="4">
    <source>
        <dbReference type="Proteomes" id="UP001222118"/>
    </source>
</evidence>
<dbReference type="CDD" id="cd01465">
    <property type="entry name" value="vWA_subgroup"/>
    <property type="match status" value="1"/>
</dbReference>
<dbReference type="InterPro" id="IPR002035">
    <property type="entry name" value="VWF_A"/>
</dbReference>
<dbReference type="Gene3D" id="3.40.50.410">
    <property type="entry name" value="von Willebrand factor, type A domain"/>
    <property type="match status" value="1"/>
</dbReference>
<dbReference type="InterPro" id="IPR036465">
    <property type="entry name" value="vWFA_dom_sf"/>
</dbReference>
<protein>
    <submittedName>
        <fullName evidence="3">VWA domain-containing protein</fullName>
    </submittedName>
</protein>
<reference evidence="3 4" key="1">
    <citation type="submission" date="2023-02" db="EMBL/GenBank/DDBJ databases">
        <title>Devosia chondri sp. nov., isolated from the phycosphere of marine algae.</title>
        <authorList>
            <person name="Kim J.M."/>
            <person name="Lee J.K."/>
            <person name="Choi B.J."/>
            <person name="Bayburt H."/>
            <person name="Jeon C.O."/>
        </authorList>
    </citation>
    <scope>NUCLEOTIDE SEQUENCE [LARGE SCALE GENOMIC DNA]</scope>
    <source>
        <strain evidence="3 4">G2-5</strain>
    </source>
</reference>
<accession>A0ABY7YUD6</accession>
<evidence type="ECO:0000259" key="2">
    <source>
        <dbReference type="PROSITE" id="PS50234"/>
    </source>
</evidence>
<dbReference type="InterPro" id="IPR022156">
    <property type="entry name" value="Uncharacterised_YfbK_N"/>
</dbReference>
<keyword evidence="4" id="KW-1185">Reference proteome</keyword>
<dbReference type="Proteomes" id="UP001222118">
    <property type="component" value="Chromosome"/>
</dbReference>
<gene>
    <name evidence="3" type="ORF">PSQ90_11765</name>
</gene>
<dbReference type="SUPFAM" id="SSF53300">
    <property type="entry name" value="vWA-like"/>
    <property type="match status" value="1"/>
</dbReference>
<sequence length="690" mass="72508">MSQDNDKDRLDALNKAAIPAPSTVARERALAAGAAAFAAAQNTKSEKNATASQGNSGGRRLRSIITSLKGISIMDIRIPVGAAAIALIVVPLGYQLYSSTALTPPQQQLTVDSGVREDLAPPSPAKSQLEEKDAIASAEPAPQPATAPAESVASGVVQLERKKADEMLADSEMVAPAPQVAMQSTNESMGFSDAVVATRSAPAALLGSVASPTVSSGDNFASFEESPVKLVSADPVSTFSIDVDTASYSYVRRMLDDGIVPPPDAVRIEEMLNYFPYDYAVPKSAEVPFTPSVGVYPTPWNAKTQIVQIGIKGYVPPAESKSAANLVFLIDTSGSMDAPDKLGLLKRSFGMLLDQLSGDDTVAIVTYAGSAGVALAPTPASEKSTILASLDRLSAGGGTAGADGIELAYQLAEEHKLSTGTNRVILATDGDFNIGISDPDELQDFIKTKRQSGISLSVLGFGRGNLDDATMQALAQNGNGNASYISNFKEARKVLVSEVGGTLQTIAQDVKIQVEFNPAVVSEYRLIGYETRALDREDFNNDAVDAGDIGAGHTVTALYEITPAGSGGLIDPLRYGNQTTPKADASDEIGFLKMRYKLPGEKISQLIEQKIAPNVVYETIDEAPTDMQFAASVAAFGQKLKDSSYGEMDWDAIKSLAQSGRGADPDGYRAEFVNLIGTASVLRPDVGHAK</sequence>
<dbReference type="PANTHER" id="PTHR10579">
    <property type="entry name" value="CALCIUM-ACTIVATED CHLORIDE CHANNEL REGULATOR"/>
    <property type="match status" value="1"/>
</dbReference>
<dbReference type="EMBL" id="CP118247">
    <property type="protein sequence ID" value="WDR04970.1"/>
    <property type="molecule type" value="Genomic_DNA"/>
</dbReference>
<dbReference type="Pfam" id="PF00092">
    <property type="entry name" value="VWA"/>
    <property type="match status" value="1"/>
</dbReference>
<feature type="domain" description="VWFA" evidence="2">
    <location>
        <begin position="325"/>
        <end position="499"/>
    </location>
</feature>
<dbReference type="Pfam" id="PF12034">
    <property type="entry name" value="YfbK_C"/>
    <property type="match status" value="1"/>
</dbReference>
<dbReference type="RefSeq" id="WP_282210489.1">
    <property type="nucleotide sequence ID" value="NZ_CP118247.1"/>
</dbReference>
<evidence type="ECO:0000256" key="1">
    <source>
        <dbReference type="SAM" id="MobiDB-lite"/>
    </source>
</evidence>
<dbReference type="InterPro" id="IPR051266">
    <property type="entry name" value="CLCR"/>
</dbReference>
<dbReference type="PROSITE" id="PS50234">
    <property type="entry name" value="VWFA"/>
    <property type="match status" value="1"/>
</dbReference>
<dbReference type="InterPro" id="IPR021908">
    <property type="entry name" value="YfbK_C"/>
</dbReference>
<dbReference type="PANTHER" id="PTHR10579:SF43">
    <property type="entry name" value="ZINC FINGER (C3HC4-TYPE RING FINGER) FAMILY PROTEIN"/>
    <property type="match status" value="1"/>
</dbReference>
<dbReference type="Pfam" id="PF12450">
    <property type="entry name" value="vWF_A"/>
    <property type="match status" value="1"/>
</dbReference>